<dbReference type="Pfam" id="PF08613">
    <property type="entry name" value="Cyclin"/>
    <property type="match status" value="1"/>
</dbReference>
<reference evidence="2" key="1">
    <citation type="journal article" date="2021" name="Sci. Rep.">
        <title>Diploid genomic architecture of Nitzschia inconspicua, an elite biomass production diatom.</title>
        <authorList>
            <person name="Oliver A."/>
            <person name="Podell S."/>
            <person name="Pinowska A."/>
            <person name="Traller J.C."/>
            <person name="Smith S.R."/>
            <person name="McClure R."/>
            <person name="Beliaev A."/>
            <person name="Bohutskyi P."/>
            <person name="Hill E.A."/>
            <person name="Rabines A."/>
            <person name="Zheng H."/>
            <person name="Allen L.Z."/>
            <person name="Kuo A."/>
            <person name="Grigoriev I.V."/>
            <person name="Allen A.E."/>
            <person name="Hazlebeck D."/>
            <person name="Allen E.E."/>
        </authorList>
    </citation>
    <scope>NUCLEOTIDE SEQUENCE</scope>
    <source>
        <strain evidence="2">Hildebrandi</strain>
    </source>
</reference>
<proteinExistence type="predicted"/>
<accession>A0A9K3PXI5</accession>
<feature type="compositionally biased region" description="Basic and acidic residues" evidence="1">
    <location>
        <begin position="400"/>
        <end position="416"/>
    </location>
</feature>
<feature type="compositionally biased region" description="Low complexity" evidence="1">
    <location>
        <begin position="354"/>
        <end position="365"/>
    </location>
</feature>
<comment type="caution">
    <text evidence="2">The sequence shown here is derived from an EMBL/GenBank/DDBJ whole genome shotgun (WGS) entry which is preliminary data.</text>
</comment>
<gene>
    <name evidence="2" type="ORF">IV203_026703</name>
</gene>
<dbReference type="AlphaFoldDB" id="A0A9K3PXI5"/>
<protein>
    <submittedName>
        <fullName evidence="2">Cyclin</fullName>
    </submittedName>
</protein>
<feature type="compositionally biased region" description="Basic and acidic residues" evidence="1">
    <location>
        <begin position="173"/>
        <end position="182"/>
    </location>
</feature>
<dbReference type="GO" id="GO:0019901">
    <property type="term" value="F:protein kinase binding"/>
    <property type="evidence" value="ECO:0007669"/>
    <property type="project" value="InterPro"/>
</dbReference>
<dbReference type="PANTHER" id="PTHR14248">
    <property type="entry name" value="CYCLIN Y, ISOFORM A"/>
    <property type="match status" value="1"/>
</dbReference>
<feature type="region of interest" description="Disordered" evidence="1">
    <location>
        <begin position="349"/>
        <end position="372"/>
    </location>
</feature>
<name>A0A9K3PXI5_9STRA</name>
<feature type="compositionally biased region" description="Polar residues" evidence="1">
    <location>
        <begin position="50"/>
        <end position="64"/>
    </location>
</feature>
<feature type="region of interest" description="Disordered" evidence="1">
    <location>
        <begin position="155"/>
        <end position="198"/>
    </location>
</feature>
<evidence type="ECO:0000256" key="1">
    <source>
        <dbReference type="SAM" id="MobiDB-lite"/>
    </source>
</evidence>
<sequence>MPPNTQKQIIFSGNTAANLKSKSTSHRQQQPSEGTLLMSDSEDPFMDSPASVSGETSMSSNGNAFSGKKQVAVSSFMQQGEEEETSIRRSSAAIRSDGSFSEPQNYAAMVRSKYFDSQHLASANLHNNCDYLSTDDEIKNMDFSEMFEGDGYETTPTQTPLQPGQRNNIHTRNHGDPGHDDWMNGPHQDQKIPAGLAGTGTPPLTLYAGSEAVLHTTQNGEDAFANETASVLSPLQSEMMDAMSSGRNSPTSQFTADAVAGSVSSSVASSLLRSSTGSVNQPSSLLSKQPVLYSAIGSLEQINMGSLRNLSRRLHAPAKDFCQLGANQQSTLIPPLNYRKSLLGAFSNSEMQTQQPNPSSDSNDSTNLDYPNSVATVSLKGATKIDGEEVFGVLKKKNSKGRENKEEENAAKESHTRSHITASESTTKKKTKHDKKVSYDPALKSKKKNKGPIEMFRPSSDAYTPRIERKSIQYRAAEARTPVQQMASPMGTLQRPNFRDALRRVAMIIHQHVVKIESRFEGQGDGKLATDDGLFKTSMKDLFNEDTYRTPTYTCTMVRIPMARPGMAYGLRKIRVAYDIPSETEIYEFGHQLFNSVQLSSECSIVCLIYVERLMEQAKVPLLACTWRPIFMCGLLLASKVWQDLSSWNIEFASVYPQFSLEAINRLELNFLRNVKWDLYISSSLYAKYYFALRSLVEKQDFRQRYNRLVGGVDTVAQSEALKVQKRTEQVKEEALLQLSRSM</sequence>
<feature type="compositionally biased region" description="Polar residues" evidence="1">
    <location>
        <begin position="1"/>
        <end position="33"/>
    </location>
</feature>
<dbReference type="CDD" id="cd20540">
    <property type="entry name" value="CYCLIN_CCNY_like"/>
    <property type="match status" value="1"/>
</dbReference>
<feature type="region of interest" description="Disordered" evidence="1">
    <location>
        <begin position="1"/>
        <end position="65"/>
    </location>
</feature>
<feature type="compositionally biased region" description="Low complexity" evidence="1">
    <location>
        <begin position="155"/>
        <end position="165"/>
    </location>
</feature>
<dbReference type="OrthoDB" id="10250320at2759"/>
<evidence type="ECO:0000313" key="2">
    <source>
        <dbReference type="EMBL" id="KAG7363343.1"/>
    </source>
</evidence>
<organism evidence="2 3">
    <name type="scientific">Nitzschia inconspicua</name>
    <dbReference type="NCBI Taxonomy" id="303405"/>
    <lineage>
        <taxon>Eukaryota</taxon>
        <taxon>Sar</taxon>
        <taxon>Stramenopiles</taxon>
        <taxon>Ochrophyta</taxon>
        <taxon>Bacillariophyta</taxon>
        <taxon>Bacillariophyceae</taxon>
        <taxon>Bacillariophycidae</taxon>
        <taxon>Bacillariales</taxon>
        <taxon>Bacillariaceae</taxon>
        <taxon>Nitzschia</taxon>
    </lineage>
</organism>
<keyword evidence="3" id="KW-1185">Reference proteome</keyword>
<dbReference type="Proteomes" id="UP000693970">
    <property type="component" value="Unassembled WGS sequence"/>
</dbReference>
<dbReference type="InterPro" id="IPR013922">
    <property type="entry name" value="Cyclin_PHO80-like"/>
</dbReference>
<dbReference type="EMBL" id="JAGRRH010000010">
    <property type="protein sequence ID" value="KAG7363343.1"/>
    <property type="molecule type" value="Genomic_DNA"/>
</dbReference>
<feature type="region of interest" description="Disordered" evidence="1">
    <location>
        <begin position="396"/>
        <end position="438"/>
    </location>
</feature>
<evidence type="ECO:0000313" key="3">
    <source>
        <dbReference type="Proteomes" id="UP000693970"/>
    </source>
</evidence>
<reference evidence="2" key="2">
    <citation type="submission" date="2021-04" db="EMBL/GenBank/DDBJ databases">
        <authorList>
            <person name="Podell S."/>
        </authorList>
    </citation>
    <scope>NUCLEOTIDE SEQUENCE</scope>
    <source>
        <strain evidence="2">Hildebrandi</strain>
    </source>
</reference>